<dbReference type="EMBL" id="CAJVQA010013250">
    <property type="protein sequence ID" value="CAG8722859.1"/>
    <property type="molecule type" value="Genomic_DNA"/>
</dbReference>
<name>A0A9N9NBS1_9GLOM</name>
<dbReference type="SUPFAM" id="SSF81383">
    <property type="entry name" value="F-box domain"/>
    <property type="match status" value="1"/>
</dbReference>
<evidence type="ECO:0000313" key="2">
    <source>
        <dbReference type="EMBL" id="CAG8722859.1"/>
    </source>
</evidence>
<dbReference type="OrthoDB" id="2322499at2759"/>
<dbReference type="InterPro" id="IPR001810">
    <property type="entry name" value="F-box_dom"/>
</dbReference>
<dbReference type="Pfam" id="PF00646">
    <property type="entry name" value="F-box"/>
    <property type="match status" value="1"/>
</dbReference>
<dbReference type="CDD" id="cd09917">
    <property type="entry name" value="F-box_SF"/>
    <property type="match status" value="1"/>
</dbReference>
<sequence length="233" mass="27092">MYPDKNSNAVAIMNALITPITYGIRMQDNIPVKMFMSICHHLPPSDLLMMACVCKDFKNILDERINPLAGEIWRNSRNQFTNFKNRDPPAGMNQQTFARLLTFTNGCQFCKDKNDMLIVYWIPGVRSCKNCMLKRTFSSSAFRNNFKLDDEILGLIAPITPNINSPEILDGPKHYWISHVKNAVAFFMEADDNVRLMLNQLRKDVEDTRKESQNYHQWTSNVLNIERLFNHRN</sequence>
<reference evidence="2" key="1">
    <citation type="submission" date="2021-06" db="EMBL/GenBank/DDBJ databases">
        <authorList>
            <person name="Kallberg Y."/>
            <person name="Tangrot J."/>
            <person name="Rosling A."/>
        </authorList>
    </citation>
    <scope>NUCLEOTIDE SEQUENCE</scope>
    <source>
        <strain evidence="2">FL966</strain>
    </source>
</reference>
<evidence type="ECO:0000313" key="3">
    <source>
        <dbReference type="Proteomes" id="UP000789759"/>
    </source>
</evidence>
<accession>A0A9N9NBS1</accession>
<proteinExistence type="predicted"/>
<organism evidence="2 3">
    <name type="scientific">Cetraspora pellucida</name>
    <dbReference type="NCBI Taxonomy" id="1433469"/>
    <lineage>
        <taxon>Eukaryota</taxon>
        <taxon>Fungi</taxon>
        <taxon>Fungi incertae sedis</taxon>
        <taxon>Mucoromycota</taxon>
        <taxon>Glomeromycotina</taxon>
        <taxon>Glomeromycetes</taxon>
        <taxon>Diversisporales</taxon>
        <taxon>Gigasporaceae</taxon>
        <taxon>Cetraspora</taxon>
    </lineage>
</organism>
<gene>
    <name evidence="2" type="ORF">CPELLU_LOCUS13006</name>
</gene>
<keyword evidence="3" id="KW-1185">Reference proteome</keyword>
<feature type="domain" description="F-box" evidence="1">
    <location>
        <begin position="24"/>
        <end position="76"/>
    </location>
</feature>
<dbReference type="InterPro" id="IPR036047">
    <property type="entry name" value="F-box-like_dom_sf"/>
</dbReference>
<evidence type="ECO:0000259" key="1">
    <source>
        <dbReference type="PROSITE" id="PS50181"/>
    </source>
</evidence>
<comment type="caution">
    <text evidence="2">The sequence shown here is derived from an EMBL/GenBank/DDBJ whole genome shotgun (WGS) entry which is preliminary data.</text>
</comment>
<dbReference type="Proteomes" id="UP000789759">
    <property type="component" value="Unassembled WGS sequence"/>
</dbReference>
<protein>
    <submittedName>
        <fullName evidence="2">14026_t:CDS:1</fullName>
    </submittedName>
</protein>
<dbReference type="AlphaFoldDB" id="A0A9N9NBS1"/>
<dbReference type="PROSITE" id="PS50181">
    <property type="entry name" value="FBOX"/>
    <property type="match status" value="1"/>
</dbReference>